<dbReference type="GO" id="GO:0005886">
    <property type="term" value="C:plasma membrane"/>
    <property type="evidence" value="ECO:0007669"/>
    <property type="project" value="TreeGrafter"/>
</dbReference>
<dbReference type="PANTHER" id="PTHR10283">
    <property type="entry name" value="SOLUTE CARRIER FAMILY 13 MEMBER"/>
    <property type="match status" value="1"/>
</dbReference>
<evidence type="ECO:0000313" key="11">
    <source>
        <dbReference type="Proteomes" id="UP000005408"/>
    </source>
</evidence>
<sequence>MKTQLSVALVFVLCGIGINTAATDCISRKEFDDFKANVLNHIQELTLKNDKQAKEIEYQKKAILDLKRMLVKYDETSNNSNQNDTAVTSNQSLPGEPSMLSTKDSLKPPRKREAMQPRQLTANPTDVIAFYAYLTNAEINPGAHHIIVYDHVITNSGNGYSKHSGSFTAPKAGMTFNGVTGLAVIQLQQGDVVMSVIAASFASMLPVATPSNAIAFATGHLSVKDMALAGFLLNFICIGVLALATNLWGEACFKLSVLSSGFNRTKLNTTSNVI</sequence>
<keyword evidence="11" id="KW-1185">Reference proteome</keyword>
<evidence type="ECO:0000256" key="8">
    <source>
        <dbReference type="SAM" id="SignalP"/>
    </source>
</evidence>
<dbReference type="Gene3D" id="2.60.120.40">
    <property type="match status" value="1"/>
</dbReference>
<keyword evidence="5 7" id="KW-0472">Membrane</keyword>
<keyword evidence="4 7" id="KW-1133">Transmembrane helix</keyword>
<keyword evidence="3 7" id="KW-0812">Transmembrane</keyword>
<reference evidence="10" key="1">
    <citation type="submission" date="2022-08" db="UniProtKB">
        <authorList>
            <consortium name="EnsemblMetazoa"/>
        </authorList>
    </citation>
    <scope>IDENTIFICATION</scope>
    <source>
        <strain evidence="10">05x7-T-G4-1.051#20</strain>
    </source>
</reference>
<dbReference type="InterPro" id="IPR001898">
    <property type="entry name" value="SLC13A/DASS"/>
</dbReference>
<dbReference type="GO" id="GO:0015556">
    <property type="term" value="F:C4-dicarboxylate transmembrane transporter activity"/>
    <property type="evidence" value="ECO:0007669"/>
    <property type="project" value="UniProtKB-ARBA"/>
</dbReference>
<evidence type="ECO:0000256" key="6">
    <source>
        <dbReference type="SAM" id="MobiDB-lite"/>
    </source>
</evidence>
<evidence type="ECO:0000256" key="2">
    <source>
        <dbReference type="ARBA" id="ARBA00006772"/>
    </source>
</evidence>
<protein>
    <recommendedName>
        <fullName evidence="9">C1q domain-containing protein</fullName>
    </recommendedName>
</protein>
<dbReference type="SUPFAM" id="SSF49842">
    <property type="entry name" value="TNF-like"/>
    <property type="match status" value="1"/>
</dbReference>
<dbReference type="Pfam" id="PF00939">
    <property type="entry name" value="Na_sulph_symp"/>
    <property type="match status" value="1"/>
</dbReference>
<dbReference type="GO" id="GO:0005310">
    <property type="term" value="F:dicarboxylic acid transmembrane transporter activity"/>
    <property type="evidence" value="ECO:0007669"/>
    <property type="project" value="UniProtKB-ARBA"/>
</dbReference>
<dbReference type="EnsemblMetazoa" id="G5729.2">
    <property type="protein sequence ID" value="G5729.2:cds"/>
    <property type="gene ID" value="G5729"/>
</dbReference>
<dbReference type="Proteomes" id="UP000005408">
    <property type="component" value="Unassembled WGS sequence"/>
</dbReference>
<name>A0A8W8N850_MAGGI</name>
<evidence type="ECO:0000256" key="4">
    <source>
        <dbReference type="ARBA" id="ARBA00022989"/>
    </source>
</evidence>
<feature type="domain" description="C1q" evidence="9">
    <location>
        <begin position="129"/>
        <end position="174"/>
    </location>
</feature>
<dbReference type="AlphaFoldDB" id="A0A8W8N850"/>
<evidence type="ECO:0000313" key="10">
    <source>
        <dbReference type="EnsemblMetazoa" id="G5729.2:cds"/>
    </source>
</evidence>
<dbReference type="InterPro" id="IPR001073">
    <property type="entry name" value="C1q_dom"/>
</dbReference>
<feature type="signal peptide" evidence="8">
    <location>
        <begin position="1"/>
        <end position="23"/>
    </location>
</feature>
<dbReference type="PANTHER" id="PTHR10283:SF82">
    <property type="entry name" value="SOLUTE CARRIER FAMILY 13 MEMBER 2"/>
    <property type="match status" value="1"/>
</dbReference>
<evidence type="ECO:0000256" key="7">
    <source>
        <dbReference type="SAM" id="Phobius"/>
    </source>
</evidence>
<comment type="similarity">
    <text evidence="2">Belongs to the SLC13A/DASS transporter (TC 2.A.47) family. NADC subfamily.</text>
</comment>
<keyword evidence="8" id="KW-0732">Signal</keyword>
<feature type="transmembrane region" description="Helical" evidence="7">
    <location>
        <begin position="227"/>
        <end position="248"/>
    </location>
</feature>
<organism evidence="10 11">
    <name type="scientific">Magallana gigas</name>
    <name type="common">Pacific oyster</name>
    <name type="synonym">Crassostrea gigas</name>
    <dbReference type="NCBI Taxonomy" id="29159"/>
    <lineage>
        <taxon>Eukaryota</taxon>
        <taxon>Metazoa</taxon>
        <taxon>Spiralia</taxon>
        <taxon>Lophotrochozoa</taxon>
        <taxon>Mollusca</taxon>
        <taxon>Bivalvia</taxon>
        <taxon>Autobranchia</taxon>
        <taxon>Pteriomorphia</taxon>
        <taxon>Ostreida</taxon>
        <taxon>Ostreoidea</taxon>
        <taxon>Ostreidae</taxon>
        <taxon>Magallana</taxon>
    </lineage>
</organism>
<dbReference type="Pfam" id="PF00386">
    <property type="entry name" value="C1q"/>
    <property type="match status" value="1"/>
</dbReference>
<feature type="region of interest" description="Disordered" evidence="6">
    <location>
        <begin position="76"/>
        <end position="118"/>
    </location>
</feature>
<proteinExistence type="inferred from homology"/>
<evidence type="ECO:0000256" key="5">
    <source>
        <dbReference type="ARBA" id="ARBA00023136"/>
    </source>
</evidence>
<evidence type="ECO:0000259" key="9">
    <source>
        <dbReference type="Pfam" id="PF00386"/>
    </source>
</evidence>
<feature type="compositionally biased region" description="Polar residues" evidence="6">
    <location>
        <begin position="76"/>
        <end position="103"/>
    </location>
</feature>
<evidence type="ECO:0000256" key="3">
    <source>
        <dbReference type="ARBA" id="ARBA00022692"/>
    </source>
</evidence>
<feature type="compositionally biased region" description="Basic and acidic residues" evidence="6">
    <location>
        <begin position="104"/>
        <end position="115"/>
    </location>
</feature>
<evidence type="ECO:0000256" key="1">
    <source>
        <dbReference type="ARBA" id="ARBA00004141"/>
    </source>
</evidence>
<comment type="subcellular location">
    <subcellularLocation>
        <location evidence="1">Membrane</location>
        <topology evidence="1">Multi-pass membrane protein</topology>
    </subcellularLocation>
</comment>
<feature type="transmembrane region" description="Helical" evidence="7">
    <location>
        <begin position="192"/>
        <end position="215"/>
    </location>
</feature>
<feature type="chain" id="PRO_5036468788" description="C1q domain-containing protein" evidence="8">
    <location>
        <begin position="24"/>
        <end position="274"/>
    </location>
</feature>
<dbReference type="InterPro" id="IPR008983">
    <property type="entry name" value="Tumour_necrosis_fac-like_dom"/>
</dbReference>
<accession>A0A8W8N850</accession>